<evidence type="ECO:0000313" key="2">
    <source>
        <dbReference type="EMBL" id="KAF0459910.1"/>
    </source>
</evidence>
<reference evidence="2 3" key="1">
    <citation type="journal article" date="2019" name="Environ. Microbiol.">
        <title>At the nexus of three kingdoms: the genome of the mycorrhizal fungus Gigaspora margarita provides insights into plant, endobacterial and fungal interactions.</title>
        <authorList>
            <person name="Venice F."/>
            <person name="Ghignone S."/>
            <person name="Salvioli di Fossalunga A."/>
            <person name="Amselem J."/>
            <person name="Novero M."/>
            <person name="Xianan X."/>
            <person name="Sedzielewska Toro K."/>
            <person name="Morin E."/>
            <person name="Lipzen A."/>
            <person name="Grigoriev I.V."/>
            <person name="Henrissat B."/>
            <person name="Martin F.M."/>
            <person name="Bonfante P."/>
        </authorList>
    </citation>
    <scope>NUCLEOTIDE SEQUENCE [LARGE SCALE GENOMIC DNA]</scope>
    <source>
        <strain evidence="2 3">BEG34</strain>
    </source>
</reference>
<gene>
    <name evidence="2" type="ORF">F8M41_000670</name>
</gene>
<dbReference type="Proteomes" id="UP000439903">
    <property type="component" value="Unassembled WGS sequence"/>
</dbReference>
<comment type="caution">
    <text evidence="2">The sequence shown here is derived from an EMBL/GenBank/DDBJ whole genome shotgun (WGS) entry which is preliminary data.</text>
</comment>
<sequence length="71" mass="7380">MGQIVNNGPSPSTAVYLYSNIEAANSAASHSPNVASNNSSNNNFNSMMGGGSESQQEVLQTFLALVANLNF</sequence>
<feature type="region of interest" description="Disordered" evidence="1">
    <location>
        <begin position="29"/>
        <end position="51"/>
    </location>
</feature>
<evidence type="ECO:0000256" key="1">
    <source>
        <dbReference type="SAM" id="MobiDB-lite"/>
    </source>
</evidence>
<accession>A0A8H3XGA4</accession>
<name>A0A8H3XGA4_GIGMA</name>
<keyword evidence="3" id="KW-1185">Reference proteome</keyword>
<evidence type="ECO:0000313" key="3">
    <source>
        <dbReference type="Proteomes" id="UP000439903"/>
    </source>
</evidence>
<organism evidence="2 3">
    <name type="scientific">Gigaspora margarita</name>
    <dbReference type="NCBI Taxonomy" id="4874"/>
    <lineage>
        <taxon>Eukaryota</taxon>
        <taxon>Fungi</taxon>
        <taxon>Fungi incertae sedis</taxon>
        <taxon>Mucoromycota</taxon>
        <taxon>Glomeromycotina</taxon>
        <taxon>Glomeromycetes</taxon>
        <taxon>Diversisporales</taxon>
        <taxon>Gigasporaceae</taxon>
        <taxon>Gigaspora</taxon>
    </lineage>
</organism>
<dbReference type="EMBL" id="WTPW01001051">
    <property type="protein sequence ID" value="KAF0459910.1"/>
    <property type="molecule type" value="Genomic_DNA"/>
</dbReference>
<protein>
    <submittedName>
        <fullName evidence="2">Uncharacterized protein</fullName>
    </submittedName>
</protein>
<feature type="compositionally biased region" description="Low complexity" evidence="1">
    <location>
        <begin position="29"/>
        <end position="46"/>
    </location>
</feature>
<proteinExistence type="predicted"/>
<dbReference type="AlphaFoldDB" id="A0A8H3XGA4"/>